<dbReference type="InterPro" id="IPR001525">
    <property type="entry name" value="C5_MeTfrase"/>
</dbReference>
<reference evidence="8 9" key="1">
    <citation type="journal article" date="2014" name="Environ. Microbiol.">
        <title>Insights into organohalide respiration and the versatile catabolism of Sulfurospirillum multivorans gained from comparative genomics and physiological studies.</title>
        <authorList>
            <person name="Goris T."/>
            <person name="Schubert T."/>
            <person name="Gadkari J."/>
            <person name="Wubet T."/>
            <person name="Tarkka M."/>
            <person name="Buscot F."/>
            <person name="Adrian L."/>
            <person name="Diekert G."/>
        </authorList>
    </citation>
    <scope>NUCLEOTIDE SEQUENCE [LARGE SCALE GENOMIC DNA]</scope>
    <source>
        <strain evidence="9">DM 12446 / JCM 15788 / NBRC 109480</strain>
    </source>
</reference>
<name>A0AA86AMC0_SULMK</name>
<organism evidence="8 9">
    <name type="scientific">Sulfurospirillum multivorans (strain DM 12446 / JCM 15788 / NBRC 109480)</name>
    <dbReference type="NCBI Taxonomy" id="1150621"/>
    <lineage>
        <taxon>Bacteria</taxon>
        <taxon>Pseudomonadati</taxon>
        <taxon>Campylobacterota</taxon>
        <taxon>Epsilonproteobacteria</taxon>
        <taxon>Campylobacterales</taxon>
        <taxon>Sulfurospirillaceae</taxon>
        <taxon>Sulfurospirillum</taxon>
    </lineage>
</organism>
<evidence type="ECO:0000313" key="8">
    <source>
        <dbReference type="EMBL" id="AHJ13094.1"/>
    </source>
</evidence>
<dbReference type="GO" id="GO:0032259">
    <property type="term" value="P:methylation"/>
    <property type="evidence" value="ECO:0007669"/>
    <property type="project" value="UniProtKB-KW"/>
</dbReference>
<dbReference type="GO" id="GO:0003886">
    <property type="term" value="F:DNA (cytosine-5-)-methyltransferase activity"/>
    <property type="evidence" value="ECO:0007669"/>
    <property type="project" value="UniProtKB-EC"/>
</dbReference>
<dbReference type="KEGG" id="smul:SMUL_1839"/>
<keyword evidence="4 7" id="KW-0949">S-adenosyl-L-methionine</keyword>
<dbReference type="GO" id="GO:0003677">
    <property type="term" value="F:DNA binding"/>
    <property type="evidence" value="ECO:0007669"/>
    <property type="project" value="TreeGrafter"/>
</dbReference>
<dbReference type="PANTHER" id="PTHR10629">
    <property type="entry name" value="CYTOSINE-SPECIFIC METHYLTRANSFERASE"/>
    <property type="match status" value="1"/>
</dbReference>
<evidence type="ECO:0000256" key="3">
    <source>
        <dbReference type="ARBA" id="ARBA00022679"/>
    </source>
</evidence>
<keyword evidence="3 7" id="KW-0808">Transferase</keyword>
<evidence type="ECO:0000256" key="7">
    <source>
        <dbReference type="PROSITE-ProRule" id="PRU01016"/>
    </source>
</evidence>
<dbReference type="GO" id="GO:0009307">
    <property type="term" value="P:DNA restriction-modification system"/>
    <property type="evidence" value="ECO:0007669"/>
    <property type="project" value="UniProtKB-KW"/>
</dbReference>
<comment type="catalytic activity">
    <reaction evidence="6">
        <text>a 2'-deoxycytidine in DNA + S-adenosyl-L-methionine = a 5-methyl-2'-deoxycytidine in DNA + S-adenosyl-L-homocysteine + H(+)</text>
        <dbReference type="Rhea" id="RHEA:13681"/>
        <dbReference type="Rhea" id="RHEA-COMP:11369"/>
        <dbReference type="Rhea" id="RHEA-COMP:11370"/>
        <dbReference type="ChEBI" id="CHEBI:15378"/>
        <dbReference type="ChEBI" id="CHEBI:57856"/>
        <dbReference type="ChEBI" id="CHEBI:59789"/>
        <dbReference type="ChEBI" id="CHEBI:85452"/>
        <dbReference type="ChEBI" id="CHEBI:85454"/>
        <dbReference type="EC" id="2.1.1.37"/>
    </reaction>
</comment>
<feature type="active site" evidence="7">
    <location>
        <position position="96"/>
    </location>
</feature>
<sequence>MSKPTQATMTEMLNNFDPEFGLIVDLFAGGGGASEGIKSVFGRDPDVAVNHDPDAIAMHQVNHLDTLHFTADVFEVDPKSIFPEYPVGLLWASPSCTHFSKARGSKPVCKQLRSLAWVVVKWAKLRNPRLIFLENVEEFESWGPVDKEGYPVKEKAGQTFTSFVNSLKTLGYDVDWRTMQAHEYGAPTIRKRLFMVARCDGLPIVWPQATHGDPESQTVKNGTLKPYRCAAEIINFNNSSYSIFMSKEDIKEQKLRIKRPLQETSLRRIGKGLEKFVMFNPSPFLVTPSMVNQDGYIDASWIVKYYNNKNNPKQVMGSSIKSPLPAITTVDHNALATVTFAPFISNYFGERQKDGQKIADGRGTFFTAPITTITSGGMRHSIVSPLLIAIDNKSSKGSNWSSLAPVTTITTENRHALIEASFLSVYYGTPNEIGQHLCRPTRTITTKDRFSKVDVVFDKASNASWDKATMKKIEAVRDFLAEYTDINDEEMRMGIVTINGMKYQMVDIKLRMLSARELYCAQGFKKSYIIDHALNKKVLSKEQQVKMCGNSVSPIHAQAVVSANYYVIVENREVA</sequence>
<dbReference type="PANTHER" id="PTHR10629:SF52">
    <property type="entry name" value="DNA (CYTOSINE-5)-METHYLTRANSFERASE 1"/>
    <property type="match status" value="1"/>
</dbReference>
<keyword evidence="2 7" id="KW-0489">Methyltransferase</keyword>
<dbReference type="GO" id="GO:0044027">
    <property type="term" value="P:negative regulation of gene expression via chromosomal CpG island methylation"/>
    <property type="evidence" value="ECO:0007669"/>
    <property type="project" value="TreeGrafter"/>
</dbReference>
<dbReference type="AlphaFoldDB" id="A0AA86AMC0"/>
<gene>
    <name evidence="8" type="ORF">SMUL_1839</name>
</gene>
<accession>A0AA86AMC0</accession>
<comment type="similarity">
    <text evidence="7">Belongs to the class I-like SAM-binding methyltransferase superfamily. C5-methyltransferase family.</text>
</comment>
<dbReference type="EC" id="2.1.1.37" evidence="1"/>
<dbReference type="REBASE" id="79004">
    <property type="entry name" value="M.Smu12446ORF1839P"/>
</dbReference>
<evidence type="ECO:0000256" key="5">
    <source>
        <dbReference type="ARBA" id="ARBA00022747"/>
    </source>
</evidence>
<dbReference type="Proteomes" id="UP000019322">
    <property type="component" value="Chromosome"/>
</dbReference>
<dbReference type="SUPFAM" id="SSF53335">
    <property type="entry name" value="S-adenosyl-L-methionine-dependent methyltransferases"/>
    <property type="match status" value="1"/>
</dbReference>
<keyword evidence="5" id="KW-0680">Restriction system</keyword>
<dbReference type="EMBL" id="CP007201">
    <property type="protein sequence ID" value="AHJ13094.1"/>
    <property type="molecule type" value="Genomic_DNA"/>
</dbReference>
<dbReference type="PROSITE" id="PS51679">
    <property type="entry name" value="SAM_MT_C5"/>
    <property type="match status" value="1"/>
</dbReference>
<proteinExistence type="inferred from homology"/>
<evidence type="ECO:0000256" key="1">
    <source>
        <dbReference type="ARBA" id="ARBA00011975"/>
    </source>
</evidence>
<evidence type="ECO:0000256" key="4">
    <source>
        <dbReference type="ARBA" id="ARBA00022691"/>
    </source>
</evidence>
<protein>
    <recommendedName>
        <fullName evidence="1">DNA (cytosine-5-)-methyltransferase</fullName>
        <ecNumber evidence="1">2.1.1.37</ecNumber>
    </recommendedName>
</protein>
<evidence type="ECO:0000256" key="6">
    <source>
        <dbReference type="ARBA" id="ARBA00047422"/>
    </source>
</evidence>
<dbReference type="PRINTS" id="PR00105">
    <property type="entry name" value="C5METTRFRASE"/>
</dbReference>
<dbReference type="Gene3D" id="3.90.120.10">
    <property type="entry name" value="DNA Methylase, subunit A, domain 2"/>
    <property type="match status" value="1"/>
</dbReference>
<dbReference type="RefSeq" id="WP_025344966.1">
    <property type="nucleotide sequence ID" value="NZ_CP007201.1"/>
</dbReference>
<evidence type="ECO:0000313" key="9">
    <source>
        <dbReference type="Proteomes" id="UP000019322"/>
    </source>
</evidence>
<evidence type="ECO:0000256" key="2">
    <source>
        <dbReference type="ARBA" id="ARBA00022603"/>
    </source>
</evidence>
<dbReference type="Pfam" id="PF00145">
    <property type="entry name" value="DNA_methylase"/>
    <property type="match status" value="2"/>
</dbReference>
<dbReference type="InterPro" id="IPR050390">
    <property type="entry name" value="C5-Methyltransferase"/>
</dbReference>
<dbReference type="Gene3D" id="3.40.50.150">
    <property type="entry name" value="Vaccinia Virus protein VP39"/>
    <property type="match status" value="1"/>
</dbReference>
<dbReference type="InterPro" id="IPR029063">
    <property type="entry name" value="SAM-dependent_MTases_sf"/>
</dbReference>